<dbReference type="UniPathway" id="UPA00189">
    <property type="reaction ID" value="UER00296"/>
</dbReference>
<evidence type="ECO:0000256" key="2">
    <source>
        <dbReference type="ARBA" id="ARBA00012746"/>
    </source>
</evidence>
<keyword evidence="4" id="KW-0547">Nucleotide-binding</keyword>
<dbReference type="CDD" id="cd01742">
    <property type="entry name" value="GATase1_GMP_Synthase"/>
    <property type="match status" value="1"/>
</dbReference>
<keyword evidence="8" id="KW-0315">Glutamine amidotransferase</keyword>
<dbReference type="FunFam" id="3.40.50.880:FF:000001">
    <property type="entry name" value="GMP synthase [glutamine-hydrolyzing]"/>
    <property type="match status" value="1"/>
</dbReference>
<dbReference type="InterPro" id="IPR014729">
    <property type="entry name" value="Rossmann-like_a/b/a_fold"/>
</dbReference>
<dbReference type="Pfam" id="PF00117">
    <property type="entry name" value="GATase"/>
    <property type="match status" value="1"/>
</dbReference>
<dbReference type="InterPro" id="IPR022955">
    <property type="entry name" value="GMP_synthase"/>
</dbReference>
<evidence type="ECO:0000256" key="4">
    <source>
        <dbReference type="ARBA" id="ARBA00022741"/>
    </source>
</evidence>
<evidence type="ECO:0000256" key="6">
    <source>
        <dbReference type="ARBA" id="ARBA00022755"/>
    </source>
</evidence>
<evidence type="ECO:0000256" key="7">
    <source>
        <dbReference type="ARBA" id="ARBA00022840"/>
    </source>
</evidence>
<dbReference type="EMBL" id="UINC01018506">
    <property type="protein sequence ID" value="SVA77802.1"/>
    <property type="molecule type" value="Genomic_DNA"/>
</dbReference>
<evidence type="ECO:0000256" key="8">
    <source>
        <dbReference type="ARBA" id="ARBA00022962"/>
    </source>
</evidence>
<dbReference type="NCBIfam" id="TIGR00884">
    <property type="entry name" value="guaA_Cterm"/>
    <property type="match status" value="1"/>
</dbReference>
<keyword evidence="5" id="KW-0332">GMP biosynthesis</keyword>
<dbReference type="InterPro" id="IPR017926">
    <property type="entry name" value="GATASE"/>
</dbReference>
<dbReference type="FunFam" id="3.30.300.10:FF:000002">
    <property type="entry name" value="GMP synthase [glutamine-hydrolyzing]"/>
    <property type="match status" value="1"/>
</dbReference>
<keyword evidence="3" id="KW-0436">Ligase</keyword>
<accession>A0A381YMI2</accession>
<dbReference type="SUPFAM" id="SSF52402">
    <property type="entry name" value="Adenine nucleotide alpha hydrolases-like"/>
    <property type="match status" value="1"/>
</dbReference>
<dbReference type="InterPro" id="IPR025777">
    <property type="entry name" value="GMPS_ATP_PPase_dom"/>
</dbReference>
<dbReference type="EC" id="6.3.5.2" evidence="2"/>
<keyword evidence="6" id="KW-0658">Purine biosynthesis</keyword>
<dbReference type="PANTHER" id="PTHR11922">
    <property type="entry name" value="GMP SYNTHASE-RELATED"/>
    <property type="match status" value="1"/>
</dbReference>
<dbReference type="SUPFAM" id="SSF54810">
    <property type="entry name" value="GMP synthetase C-terminal dimerisation domain"/>
    <property type="match status" value="1"/>
</dbReference>
<evidence type="ECO:0000256" key="5">
    <source>
        <dbReference type="ARBA" id="ARBA00022749"/>
    </source>
</evidence>
<gene>
    <name evidence="10" type="ORF">METZ01_LOCUS130656</name>
</gene>
<evidence type="ECO:0000313" key="10">
    <source>
        <dbReference type="EMBL" id="SVA77802.1"/>
    </source>
</evidence>
<comment type="pathway">
    <text evidence="1">Purine metabolism; GMP biosynthesis; GMP from XMP (L-Gln route): step 1/1.</text>
</comment>
<dbReference type="InterPro" id="IPR001674">
    <property type="entry name" value="GMP_synth_C"/>
</dbReference>
<evidence type="ECO:0000256" key="3">
    <source>
        <dbReference type="ARBA" id="ARBA00022598"/>
    </source>
</evidence>
<dbReference type="AlphaFoldDB" id="A0A381YMI2"/>
<dbReference type="InterPro" id="IPR029062">
    <property type="entry name" value="Class_I_gatase-like"/>
</dbReference>
<evidence type="ECO:0000256" key="1">
    <source>
        <dbReference type="ARBA" id="ARBA00005153"/>
    </source>
</evidence>
<dbReference type="PRINTS" id="PR00096">
    <property type="entry name" value="GATASE"/>
</dbReference>
<dbReference type="InterPro" id="IPR022310">
    <property type="entry name" value="NAD/GMP_synthase"/>
</dbReference>
<dbReference type="Pfam" id="PF02540">
    <property type="entry name" value="NAD_synthase"/>
    <property type="match status" value="1"/>
</dbReference>
<sequence>MNEQIVILDFGSQYTQVIARRIRECKVYSTIIHYNTPASVIAEMNPAGIILSGGPSSVYTKDAPLPDRAVFNLDVPVLGVCFGLQLMAKFLNGKVERGQKREYGKGTLRVKNTRCRLFDGLPRELQVWNSHGDKLTMLPDGFKAVATTENSSFAAIENAKARFYGLQFHPEVVHTPKGKKIISNFVRKICGCGRKWTMRNYVDQAVEKIRAQAGKEKVILGLSGGVDSSVAAALIHKAIGKQLTCIFVNNGVLRANEASAVKKVFTCNFKVKLHYEDATKLFMRKLRGITDPETKRKIIGNTFIDVFQKATRKVGKAKFLAQGTLYPDVIESVPIGGNPAALIKSHHNVGGLPEKMKFELIEPLRCLFKDEVRQLGAELGLPRDIVMRQPFPGPGLAVRILGEVTPERCEILRNADTIVVEEMKLNNLYYKIWQSFAVLLPVRSVGVMGDERTYEYTIAVRAVESKDGMTADWVKLPYKVIETLSSRIINEVNGVNRVCLDVSSKPPATIEWE</sequence>
<dbReference type="PROSITE" id="PS51273">
    <property type="entry name" value="GATASE_TYPE_1"/>
    <property type="match status" value="1"/>
</dbReference>
<dbReference type="PANTHER" id="PTHR11922:SF2">
    <property type="entry name" value="GMP SYNTHASE [GLUTAMINE-HYDROLYZING]"/>
    <property type="match status" value="1"/>
</dbReference>
<dbReference type="Gene3D" id="3.40.50.620">
    <property type="entry name" value="HUPs"/>
    <property type="match status" value="1"/>
</dbReference>
<dbReference type="SUPFAM" id="SSF52317">
    <property type="entry name" value="Class I glutamine amidotransferase-like"/>
    <property type="match status" value="1"/>
</dbReference>
<dbReference type="InterPro" id="IPR004739">
    <property type="entry name" value="GMP_synth_GATase"/>
</dbReference>
<dbReference type="Gene3D" id="3.40.50.880">
    <property type="match status" value="1"/>
</dbReference>
<dbReference type="PRINTS" id="PR00097">
    <property type="entry name" value="ANTSNTHASEII"/>
</dbReference>
<organism evidence="10">
    <name type="scientific">marine metagenome</name>
    <dbReference type="NCBI Taxonomy" id="408172"/>
    <lineage>
        <taxon>unclassified sequences</taxon>
        <taxon>metagenomes</taxon>
        <taxon>ecological metagenomes</taxon>
    </lineage>
</organism>
<keyword evidence="7" id="KW-0067">ATP-binding</keyword>
<dbReference type="Pfam" id="PF00958">
    <property type="entry name" value="GMP_synt_C"/>
    <property type="match status" value="1"/>
</dbReference>
<dbReference type="CDD" id="cd01997">
    <property type="entry name" value="GMP_synthase_C"/>
    <property type="match status" value="1"/>
</dbReference>
<dbReference type="Gene3D" id="3.30.300.10">
    <property type="match status" value="1"/>
</dbReference>
<dbReference type="NCBIfam" id="TIGR00888">
    <property type="entry name" value="guaA_Nterm"/>
    <property type="match status" value="1"/>
</dbReference>
<feature type="domain" description="GMPS ATP-PPase" evidence="9">
    <location>
        <begin position="196"/>
        <end position="388"/>
    </location>
</feature>
<dbReference type="NCBIfam" id="NF000848">
    <property type="entry name" value="PRK00074.1"/>
    <property type="match status" value="1"/>
</dbReference>
<proteinExistence type="inferred from homology"/>
<protein>
    <recommendedName>
        <fullName evidence="2">GMP synthase (glutamine-hydrolyzing)</fullName>
        <ecNumber evidence="2">6.3.5.2</ecNumber>
    </recommendedName>
</protein>
<dbReference type="GO" id="GO:0005524">
    <property type="term" value="F:ATP binding"/>
    <property type="evidence" value="ECO:0007669"/>
    <property type="project" value="UniProtKB-KW"/>
</dbReference>
<name>A0A381YMI2_9ZZZZ</name>
<reference evidence="10" key="1">
    <citation type="submission" date="2018-05" db="EMBL/GenBank/DDBJ databases">
        <authorList>
            <person name="Lanie J.A."/>
            <person name="Ng W.-L."/>
            <person name="Kazmierczak K.M."/>
            <person name="Andrzejewski T.M."/>
            <person name="Davidsen T.M."/>
            <person name="Wayne K.J."/>
            <person name="Tettelin H."/>
            <person name="Glass J.I."/>
            <person name="Rusch D."/>
            <person name="Podicherti R."/>
            <person name="Tsui H.-C.T."/>
            <person name="Winkler M.E."/>
        </authorList>
    </citation>
    <scope>NUCLEOTIDE SEQUENCE</scope>
</reference>
<evidence type="ECO:0000259" key="9">
    <source>
        <dbReference type="PROSITE" id="PS51553"/>
    </source>
</evidence>
<dbReference type="HAMAP" id="MF_00344">
    <property type="entry name" value="GMP_synthase"/>
    <property type="match status" value="1"/>
</dbReference>
<dbReference type="PROSITE" id="PS51553">
    <property type="entry name" value="GMPS_ATP_PPASE"/>
    <property type="match status" value="1"/>
</dbReference>
<dbReference type="GO" id="GO:0005829">
    <property type="term" value="C:cytosol"/>
    <property type="evidence" value="ECO:0007669"/>
    <property type="project" value="TreeGrafter"/>
</dbReference>
<dbReference type="GO" id="GO:0003921">
    <property type="term" value="F:GMP synthase activity"/>
    <property type="evidence" value="ECO:0007669"/>
    <property type="project" value="InterPro"/>
</dbReference>
<dbReference type="FunFam" id="3.40.50.620:FF:000001">
    <property type="entry name" value="GMP synthase [glutamine-hydrolyzing]"/>
    <property type="match status" value="1"/>
</dbReference>